<accession>A0A936YQ77</accession>
<reference evidence="3" key="1">
    <citation type="submission" date="2021-01" db="EMBL/GenBank/DDBJ databases">
        <title>Rhizobium sp. strain KVB221 16S ribosomal RNA gene Genome sequencing and assembly.</title>
        <authorList>
            <person name="Kang M."/>
        </authorList>
    </citation>
    <scope>NUCLEOTIDE SEQUENCE</scope>
    <source>
        <strain evidence="3">KVB221</strain>
    </source>
</reference>
<evidence type="ECO:0000313" key="3">
    <source>
        <dbReference type="EMBL" id="MBL0372214.1"/>
    </source>
</evidence>
<keyword evidence="1" id="KW-0812">Transmembrane</keyword>
<dbReference type="InterPro" id="IPR002035">
    <property type="entry name" value="VWF_A"/>
</dbReference>
<dbReference type="PROSITE" id="PS50234">
    <property type="entry name" value="VWFA"/>
    <property type="match status" value="1"/>
</dbReference>
<evidence type="ECO:0000313" key="4">
    <source>
        <dbReference type="Proteomes" id="UP000633219"/>
    </source>
</evidence>
<comment type="caution">
    <text evidence="3">The sequence shown here is derived from an EMBL/GenBank/DDBJ whole genome shotgun (WGS) entry which is preliminary data.</text>
</comment>
<name>A0A936YQ77_9HYPH</name>
<protein>
    <submittedName>
        <fullName evidence="3">TadE/TadG family protein</fullName>
    </submittedName>
</protein>
<proteinExistence type="predicted"/>
<dbReference type="SUPFAM" id="SSF53300">
    <property type="entry name" value="vWA-like"/>
    <property type="match status" value="1"/>
</dbReference>
<organism evidence="3 4">
    <name type="scientific">Rhizobium setariae</name>
    <dbReference type="NCBI Taxonomy" id="2801340"/>
    <lineage>
        <taxon>Bacteria</taxon>
        <taxon>Pseudomonadati</taxon>
        <taxon>Pseudomonadota</taxon>
        <taxon>Alphaproteobacteria</taxon>
        <taxon>Hyphomicrobiales</taxon>
        <taxon>Rhizobiaceae</taxon>
        <taxon>Rhizobium/Agrobacterium group</taxon>
        <taxon>Rhizobium</taxon>
    </lineage>
</organism>
<dbReference type="RefSeq" id="WP_201656471.1">
    <property type="nucleotide sequence ID" value="NZ_JAEQNC010000004.1"/>
</dbReference>
<dbReference type="InterPro" id="IPR028087">
    <property type="entry name" value="Tad_N"/>
</dbReference>
<keyword evidence="4" id="KW-1185">Reference proteome</keyword>
<feature type="domain" description="VWFA" evidence="2">
    <location>
        <begin position="169"/>
        <end position="376"/>
    </location>
</feature>
<keyword evidence="1" id="KW-0472">Membrane</keyword>
<gene>
    <name evidence="3" type="ORF">JJB09_09245</name>
</gene>
<sequence>MRSFTPSLAVLRRFIKNKNGNFSVMAALILPVGLGAAGLALDASKMIASKAALQNAADSAALAAASALANKGITPAQAQKLAADFVSGQMSNQIDSPEELETPFNFGDCTKVDVHDLSTVGSAKKYNVKVTTCYDVQYTALSAFLGKEGGRLTVTSSTESTTESKNALSMYLVLDRSGSMSEYTETVSGSYTCRYGRKTYTCYTYYDKITALRMAATNLMSHLKASDPATTLVRTGAVSYNAEMQPAQAVSWGVSNVSTYISKLTATGGTDSSLAFKTAYLALSAATEDTAHHDKNGQVPSKYIVFMTDGDNNYTSADTATKQWCDKARTAGIEVYSVAFMAPSRGQALLNYCATSTAHYFAAEDADDLNAAFEYIGERATETATRLTQ</sequence>
<dbReference type="AlphaFoldDB" id="A0A936YQ77"/>
<dbReference type="CDD" id="cd00198">
    <property type="entry name" value="vWFA"/>
    <property type="match status" value="1"/>
</dbReference>
<dbReference type="EMBL" id="JAEQNC010000004">
    <property type="protein sequence ID" value="MBL0372214.1"/>
    <property type="molecule type" value="Genomic_DNA"/>
</dbReference>
<keyword evidence="1" id="KW-1133">Transmembrane helix</keyword>
<evidence type="ECO:0000256" key="1">
    <source>
        <dbReference type="SAM" id="Phobius"/>
    </source>
</evidence>
<dbReference type="Gene3D" id="3.40.50.410">
    <property type="entry name" value="von Willebrand factor, type A domain"/>
    <property type="match status" value="1"/>
</dbReference>
<dbReference type="Pfam" id="PF13400">
    <property type="entry name" value="Tad"/>
    <property type="match status" value="1"/>
</dbReference>
<dbReference type="Proteomes" id="UP000633219">
    <property type="component" value="Unassembled WGS sequence"/>
</dbReference>
<evidence type="ECO:0000259" key="2">
    <source>
        <dbReference type="PROSITE" id="PS50234"/>
    </source>
</evidence>
<dbReference type="Pfam" id="PF00092">
    <property type="entry name" value="VWA"/>
    <property type="match status" value="1"/>
</dbReference>
<feature type="transmembrane region" description="Helical" evidence="1">
    <location>
        <begin position="21"/>
        <end position="41"/>
    </location>
</feature>
<dbReference type="InterPro" id="IPR036465">
    <property type="entry name" value="vWFA_dom_sf"/>
</dbReference>